<comment type="caution">
    <text evidence="2">The sequence shown here is derived from an EMBL/GenBank/DDBJ whole genome shotgun (WGS) entry which is preliminary data.</text>
</comment>
<keyword evidence="1" id="KW-0732">Signal</keyword>
<protein>
    <recommendedName>
        <fullName evidence="4">DUF5017 domain-containing protein</fullName>
    </recommendedName>
</protein>
<evidence type="ECO:0000313" key="3">
    <source>
        <dbReference type="Proteomes" id="UP001597438"/>
    </source>
</evidence>
<feature type="chain" id="PRO_5046048015" description="DUF5017 domain-containing protein" evidence="1">
    <location>
        <begin position="19"/>
        <end position="570"/>
    </location>
</feature>
<evidence type="ECO:0008006" key="4">
    <source>
        <dbReference type="Google" id="ProtNLM"/>
    </source>
</evidence>
<proteinExistence type="predicted"/>
<accession>A0ABW5X1E2</accession>
<keyword evidence="3" id="KW-1185">Reference proteome</keyword>
<sequence length="570" mass="62795">MKKTYLLILALFALVFTACEPLEDVQDEINAELDNELAVGNIDYTLTEDDYDDLGLNFPNFGSQEEARTLIPSLLADLYPTYGAGSSINVSYAIYDPLTVEDYMVTSADYAAGGFDGDYFSDLDGVADFLTDKFETAANGAYVRATYNIVATEIEYTLSDADFDLIGEELSATYPAPASSAAQYGNFERREERDAYWTNDMILEALNVVLSDQFDDVEGQLYTVTYDIYDGSSGSEVMTVKFDGNTYVAVGGTAYTLDNDDFDFIGDEFADEYPGPAANADQFNSFDVRESSANYWSEDMLIEAIGAILIENFPSAAEGAQFDVSFAVYNGSVTTFIRSVVLSEGIYVIDDSVSISTIEETTVFAKVDGDFQEPFILPANSYQEEFGQRFGNFDDEDEAARLIGIYLSNQFPYAEEGDLIPVAYKFYNGSATVTNYANFVYTDGNFELVPTVRTESLKFGYDNGMFVPDNTIRYRFLGGDYSLVSSTFADVYPGPAGNVGQFGSFDVRSSSGNYWNPDMLLEAVNVVLDNLDPSAQEGQKYVVTFAAYNGSVVDMELSVIKTGGEWILNE</sequence>
<evidence type="ECO:0000313" key="2">
    <source>
        <dbReference type="EMBL" id="MFD2831923.1"/>
    </source>
</evidence>
<reference evidence="3" key="1">
    <citation type="journal article" date="2019" name="Int. J. Syst. Evol. Microbiol.">
        <title>The Global Catalogue of Microorganisms (GCM) 10K type strain sequencing project: providing services to taxonomists for standard genome sequencing and annotation.</title>
        <authorList>
            <consortium name="The Broad Institute Genomics Platform"/>
            <consortium name="The Broad Institute Genome Sequencing Center for Infectious Disease"/>
            <person name="Wu L."/>
            <person name="Ma J."/>
        </authorList>
    </citation>
    <scope>NUCLEOTIDE SEQUENCE [LARGE SCALE GENOMIC DNA]</scope>
    <source>
        <strain evidence="3">KCTC 52925</strain>
    </source>
</reference>
<organism evidence="2 3">
    <name type="scientific">Christiangramia antarctica</name>
    <dbReference type="NCBI Taxonomy" id="2058158"/>
    <lineage>
        <taxon>Bacteria</taxon>
        <taxon>Pseudomonadati</taxon>
        <taxon>Bacteroidota</taxon>
        <taxon>Flavobacteriia</taxon>
        <taxon>Flavobacteriales</taxon>
        <taxon>Flavobacteriaceae</taxon>
        <taxon>Christiangramia</taxon>
    </lineage>
</organism>
<dbReference type="RefSeq" id="WP_251739755.1">
    <property type="nucleotide sequence ID" value="NZ_JBHUOJ010000004.1"/>
</dbReference>
<name>A0ABW5X1E2_9FLAO</name>
<gene>
    <name evidence="2" type="ORF">ACFSYS_01395</name>
</gene>
<dbReference type="Proteomes" id="UP001597438">
    <property type="component" value="Unassembled WGS sequence"/>
</dbReference>
<dbReference type="EMBL" id="JBHUOJ010000004">
    <property type="protein sequence ID" value="MFD2831923.1"/>
    <property type="molecule type" value="Genomic_DNA"/>
</dbReference>
<evidence type="ECO:0000256" key="1">
    <source>
        <dbReference type="SAM" id="SignalP"/>
    </source>
</evidence>
<dbReference type="PROSITE" id="PS51257">
    <property type="entry name" value="PROKAR_LIPOPROTEIN"/>
    <property type="match status" value="1"/>
</dbReference>
<feature type="signal peptide" evidence="1">
    <location>
        <begin position="1"/>
        <end position="18"/>
    </location>
</feature>